<dbReference type="EMBL" id="QRWX01000001">
    <property type="protein sequence ID" value="RGT57962.1"/>
    <property type="molecule type" value="Genomic_DNA"/>
</dbReference>
<reference evidence="1 2" key="1">
    <citation type="submission" date="2018-08" db="EMBL/GenBank/DDBJ databases">
        <title>A genome reference for cultivated species of the human gut microbiota.</title>
        <authorList>
            <person name="Zou Y."/>
            <person name="Xue W."/>
            <person name="Luo G."/>
        </authorList>
    </citation>
    <scope>NUCLEOTIDE SEQUENCE [LARGE SCALE GENOMIC DNA]</scope>
    <source>
        <strain evidence="1 2">AF18-46</strain>
    </source>
</reference>
<comment type="caution">
    <text evidence="1">The sequence shown here is derived from an EMBL/GenBank/DDBJ whole genome shotgun (WGS) entry which is preliminary data.</text>
</comment>
<protein>
    <submittedName>
        <fullName evidence="1">Uncharacterized protein</fullName>
    </submittedName>
</protein>
<gene>
    <name evidence="1" type="ORF">DWX20_02625</name>
</gene>
<dbReference type="RefSeq" id="WP_118764378.1">
    <property type="nucleotide sequence ID" value="NZ_CABJCF010000001.1"/>
</dbReference>
<sequence length="62" mass="6787">MRLGSLLIKIELAAPITPKTIEMMIDGTNTAIIRGVTISYDNDMVYGNIYWTSASVLVVQLA</sequence>
<evidence type="ECO:0000313" key="1">
    <source>
        <dbReference type="EMBL" id="RGT57962.1"/>
    </source>
</evidence>
<organism evidence="1 2">
    <name type="scientific">Solobacterium moorei</name>
    <dbReference type="NCBI Taxonomy" id="102148"/>
    <lineage>
        <taxon>Bacteria</taxon>
        <taxon>Bacillati</taxon>
        <taxon>Bacillota</taxon>
        <taxon>Erysipelotrichia</taxon>
        <taxon>Erysipelotrichales</taxon>
        <taxon>Erysipelotrichaceae</taxon>
        <taxon>Solobacterium</taxon>
    </lineage>
</organism>
<name>A0A412PII3_9FIRM</name>
<dbReference type="AlphaFoldDB" id="A0A412PII3"/>
<proteinExistence type="predicted"/>
<dbReference type="Proteomes" id="UP000284731">
    <property type="component" value="Unassembled WGS sequence"/>
</dbReference>
<evidence type="ECO:0000313" key="2">
    <source>
        <dbReference type="Proteomes" id="UP000284731"/>
    </source>
</evidence>
<accession>A0A412PII3</accession>